<accession>A0A9N9SS37</accession>
<dbReference type="InterPro" id="IPR021854">
    <property type="entry name" value="WASH1_WAHD"/>
</dbReference>
<dbReference type="EMBL" id="OU898285">
    <property type="protein sequence ID" value="CAG9828302.1"/>
    <property type="molecule type" value="Genomic_DNA"/>
</dbReference>
<gene>
    <name evidence="5" type="ORF">DIABBA_LOCUS2229</name>
</gene>
<evidence type="ECO:0000313" key="6">
    <source>
        <dbReference type="Proteomes" id="UP001153709"/>
    </source>
</evidence>
<evidence type="ECO:0000256" key="1">
    <source>
        <dbReference type="ARBA" id="ARBA00005602"/>
    </source>
</evidence>
<feature type="domain" description="WH2" evidence="4">
    <location>
        <begin position="345"/>
        <end position="367"/>
    </location>
</feature>
<keyword evidence="2" id="KW-0009">Actin-binding</keyword>
<dbReference type="GO" id="GO:0006887">
    <property type="term" value="P:exocytosis"/>
    <property type="evidence" value="ECO:0007669"/>
    <property type="project" value="TreeGrafter"/>
</dbReference>
<dbReference type="PANTHER" id="PTHR23331:SF1">
    <property type="entry name" value="WASH COMPLEX SUBUNIT 1"/>
    <property type="match status" value="1"/>
</dbReference>
<dbReference type="GO" id="GO:0042147">
    <property type="term" value="P:retrograde transport, endosome to Golgi"/>
    <property type="evidence" value="ECO:0007669"/>
    <property type="project" value="TreeGrafter"/>
</dbReference>
<dbReference type="InterPro" id="IPR028290">
    <property type="entry name" value="WASH1"/>
</dbReference>
<keyword evidence="6" id="KW-1185">Reference proteome</keyword>
<feature type="region of interest" description="Disordered" evidence="3">
    <location>
        <begin position="420"/>
        <end position="445"/>
    </location>
</feature>
<dbReference type="GO" id="GO:0005829">
    <property type="term" value="C:cytosol"/>
    <property type="evidence" value="ECO:0007669"/>
    <property type="project" value="GOC"/>
</dbReference>
<dbReference type="GO" id="GO:0003779">
    <property type="term" value="F:actin binding"/>
    <property type="evidence" value="ECO:0007669"/>
    <property type="project" value="UniProtKB-KW"/>
</dbReference>
<evidence type="ECO:0000259" key="4">
    <source>
        <dbReference type="PROSITE" id="PS51082"/>
    </source>
</evidence>
<reference evidence="5" key="1">
    <citation type="submission" date="2022-01" db="EMBL/GenBank/DDBJ databases">
        <authorList>
            <person name="King R."/>
        </authorList>
    </citation>
    <scope>NUCLEOTIDE SEQUENCE</scope>
</reference>
<evidence type="ECO:0000256" key="3">
    <source>
        <dbReference type="SAM" id="MobiDB-lite"/>
    </source>
</evidence>
<dbReference type="GO" id="GO:0071203">
    <property type="term" value="C:WASH complex"/>
    <property type="evidence" value="ECO:0007669"/>
    <property type="project" value="InterPro"/>
</dbReference>
<dbReference type="GO" id="GO:0005769">
    <property type="term" value="C:early endosome"/>
    <property type="evidence" value="ECO:0007669"/>
    <property type="project" value="InterPro"/>
</dbReference>
<dbReference type="GO" id="GO:0043015">
    <property type="term" value="F:gamma-tubulin binding"/>
    <property type="evidence" value="ECO:0007669"/>
    <property type="project" value="TreeGrafter"/>
</dbReference>
<dbReference type="Proteomes" id="UP001153709">
    <property type="component" value="Chromosome 10"/>
</dbReference>
<organism evidence="5 6">
    <name type="scientific">Diabrotica balteata</name>
    <name type="common">Banded cucumber beetle</name>
    <dbReference type="NCBI Taxonomy" id="107213"/>
    <lineage>
        <taxon>Eukaryota</taxon>
        <taxon>Metazoa</taxon>
        <taxon>Ecdysozoa</taxon>
        <taxon>Arthropoda</taxon>
        <taxon>Hexapoda</taxon>
        <taxon>Insecta</taxon>
        <taxon>Pterygota</taxon>
        <taxon>Neoptera</taxon>
        <taxon>Endopterygota</taxon>
        <taxon>Coleoptera</taxon>
        <taxon>Polyphaga</taxon>
        <taxon>Cucujiformia</taxon>
        <taxon>Chrysomeloidea</taxon>
        <taxon>Chrysomelidae</taxon>
        <taxon>Galerucinae</taxon>
        <taxon>Diabroticina</taxon>
        <taxon>Diabroticites</taxon>
        <taxon>Diabrotica</taxon>
    </lineage>
</organism>
<dbReference type="InterPro" id="IPR003124">
    <property type="entry name" value="WH2_dom"/>
</dbReference>
<dbReference type="AlphaFoldDB" id="A0A9N9SS37"/>
<comment type="similarity">
    <text evidence="1">Belongs to the WASH1 family.</text>
</comment>
<dbReference type="OrthoDB" id="307871at2759"/>
<protein>
    <recommendedName>
        <fullName evidence="4">WH2 domain-containing protein</fullName>
    </recommendedName>
</protein>
<dbReference type="GO" id="GO:0043014">
    <property type="term" value="F:alpha-tubulin binding"/>
    <property type="evidence" value="ECO:0007669"/>
    <property type="project" value="InterPro"/>
</dbReference>
<dbReference type="PANTHER" id="PTHR23331">
    <property type="entry name" value="CXYORF1"/>
    <property type="match status" value="1"/>
</dbReference>
<dbReference type="Pfam" id="PF11945">
    <property type="entry name" value="WASH_WAHD"/>
    <property type="match status" value="1"/>
</dbReference>
<dbReference type="GO" id="GO:0032456">
    <property type="term" value="P:endocytic recycling"/>
    <property type="evidence" value="ECO:0007669"/>
    <property type="project" value="TreeGrafter"/>
</dbReference>
<evidence type="ECO:0000313" key="5">
    <source>
        <dbReference type="EMBL" id="CAG9828302.1"/>
    </source>
</evidence>
<proteinExistence type="inferred from homology"/>
<sequence>MDSKYSVPIISQNLYKRETIIQIADVLDHLTRVSEEIFTQINKRLEKNRSKLTNISERVDLVNKKIDTLRGAKKATQVFSSSKYPASDLNKEYISIFHDTPDVCLKRHYVKLRNVPNSQAPLEKLQFYHVNIRKNNKTKLEGLGNTHQNIKFGYDLLLFNSGKNLYKDFDIIHPLKTPKFVKEDEEYVSEIGAAPQSISERSTLSKSQKQHYFYSPQIGEVPALDVPLDLPDLPGIANDLQYDYNLNSSIAPSADIPSSILELDFDASSSLPNIPQESEDIEELTEISINEPPRPIPQEPPVELPTPVEVEKPKIPIVVNTEPKKTAEAVVPSVSKPNLPAVDDVRSNLMEAIRNAGGSGRAKLKSVQHDKEQKTASKLAQGGNLIADLHNKLFMRRKGISGAKQEQQTVVDADLTLSRISSMIPPPEPKVEIESTSNDDEDEWD</sequence>
<evidence type="ECO:0000256" key="2">
    <source>
        <dbReference type="ARBA" id="ARBA00023203"/>
    </source>
</evidence>
<dbReference type="GO" id="GO:0034314">
    <property type="term" value="P:Arp2/3 complex-mediated actin nucleation"/>
    <property type="evidence" value="ECO:0007669"/>
    <property type="project" value="InterPro"/>
</dbReference>
<name>A0A9N9SS37_DIABA</name>
<dbReference type="GO" id="GO:0055037">
    <property type="term" value="C:recycling endosome"/>
    <property type="evidence" value="ECO:0007669"/>
    <property type="project" value="TreeGrafter"/>
</dbReference>
<dbReference type="PROSITE" id="PS51082">
    <property type="entry name" value="WH2"/>
    <property type="match status" value="1"/>
</dbReference>